<dbReference type="PANTHER" id="PTHR21700:SF6">
    <property type="entry name" value="TRANSTHYRETIN-LIKE FAMILY PROTEIN"/>
    <property type="match status" value="1"/>
</dbReference>
<evidence type="ECO:0000313" key="7">
    <source>
        <dbReference type="Proteomes" id="UP001331761"/>
    </source>
</evidence>
<dbReference type="InterPro" id="IPR001534">
    <property type="entry name" value="Transthyretin-like"/>
</dbReference>
<dbReference type="GO" id="GO:0009986">
    <property type="term" value="C:cell surface"/>
    <property type="evidence" value="ECO:0007669"/>
    <property type="project" value="InterPro"/>
</dbReference>
<dbReference type="Proteomes" id="UP001331761">
    <property type="component" value="Unassembled WGS sequence"/>
</dbReference>
<dbReference type="Pfam" id="PF01060">
    <property type="entry name" value="TTR-52"/>
    <property type="match status" value="2"/>
</dbReference>
<comment type="caution">
    <text evidence="6">The sequence shown here is derived from an EMBL/GenBank/DDBJ whole genome shotgun (WGS) entry which is preliminary data.</text>
</comment>
<dbReference type="AlphaFoldDB" id="A0AAN8FK72"/>
<organism evidence="6 7">
    <name type="scientific">Trichostrongylus colubriformis</name>
    <name type="common">Black scour worm</name>
    <dbReference type="NCBI Taxonomy" id="6319"/>
    <lineage>
        <taxon>Eukaryota</taxon>
        <taxon>Metazoa</taxon>
        <taxon>Ecdysozoa</taxon>
        <taxon>Nematoda</taxon>
        <taxon>Chromadorea</taxon>
        <taxon>Rhabditida</taxon>
        <taxon>Rhabditina</taxon>
        <taxon>Rhabditomorpha</taxon>
        <taxon>Strongyloidea</taxon>
        <taxon>Trichostrongylidae</taxon>
        <taxon>Trichostrongylus</taxon>
    </lineage>
</organism>
<dbReference type="InterPro" id="IPR038479">
    <property type="entry name" value="Transthyretin-like_sf"/>
</dbReference>
<evidence type="ECO:0000256" key="1">
    <source>
        <dbReference type="ARBA" id="ARBA00004613"/>
    </source>
</evidence>
<accession>A0AAN8FK72</accession>
<dbReference type="GO" id="GO:0005576">
    <property type="term" value="C:extracellular region"/>
    <property type="evidence" value="ECO:0007669"/>
    <property type="project" value="UniProtKB-SubCell"/>
</dbReference>
<dbReference type="PANTHER" id="PTHR21700">
    <property type="entry name" value="TRANSTHYRETIN-LIKE FAMILY PROTEIN-RELATED"/>
    <property type="match status" value="1"/>
</dbReference>
<reference evidence="6 7" key="1">
    <citation type="submission" date="2019-10" db="EMBL/GenBank/DDBJ databases">
        <title>Assembly and Annotation for the nematode Trichostrongylus colubriformis.</title>
        <authorList>
            <person name="Martin J."/>
        </authorList>
    </citation>
    <scope>NUCLEOTIDE SEQUENCE [LARGE SCALE GENOMIC DNA]</scope>
    <source>
        <strain evidence="6">G859</strain>
        <tissue evidence="6">Whole worm</tissue>
    </source>
</reference>
<name>A0AAN8FK72_TRICO</name>
<protein>
    <submittedName>
        <fullName evidence="6">Uncharacterized protein</fullName>
    </submittedName>
</protein>
<evidence type="ECO:0000256" key="5">
    <source>
        <dbReference type="SAM" id="SignalP"/>
    </source>
</evidence>
<comment type="subcellular location">
    <subcellularLocation>
        <location evidence="1">Secreted</location>
    </subcellularLocation>
</comment>
<sequence length="195" mass="22214">MHVWQSLLLFSALLPAVCWAMRKQGVAVRGVLKCGAVPAKNTKVRIIDVDYGPDPDDTLDEKHTDSTGRFELSGTTREMTPIDPVLYIWHDCLDEQKPCLRKMKFVIPKKFIHDGNPKPEQWVDIGVLNLEGSFDNEGRIDPDDTLDEQQTDQLGRFQVSGTTRELTPIDPVLYIWHECRDEKNVGLAELLQPQF</sequence>
<proteinExistence type="inferred from homology"/>
<feature type="signal peptide" evidence="5">
    <location>
        <begin position="1"/>
        <end position="20"/>
    </location>
</feature>
<comment type="similarity">
    <text evidence="2">Belongs to the nematode transthyretin-like family.</text>
</comment>
<evidence type="ECO:0000256" key="3">
    <source>
        <dbReference type="ARBA" id="ARBA00022525"/>
    </source>
</evidence>
<evidence type="ECO:0000256" key="4">
    <source>
        <dbReference type="ARBA" id="ARBA00022729"/>
    </source>
</evidence>
<keyword evidence="3" id="KW-0964">Secreted</keyword>
<dbReference type="Gene3D" id="2.60.40.3330">
    <property type="match status" value="2"/>
</dbReference>
<evidence type="ECO:0000313" key="6">
    <source>
        <dbReference type="EMBL" id="KAK5971245.1"/>
    </source>
</evidence>
<keyword evidence="7" id="KW-1185">Reference proteome</keyword>
<dbReference type="EMBL" id="WIXE01018057">
    <property type="protein sequence ID" value="KAK5971245.1"/>
    <property type="molecule type" value="Genomic_DNA"/>
</dbReference>
<keyword evidence="4 5" id="KW-0732">Signal</keyword>
<feature type="chain" id="PRO_5042971978" evidence="5">
    <location>
        <begin position="21"/>
        <end position="195"/>
    </location>
</feature>
<gene>
    <name evidence="6" type="ORF">GCK32_011011</name>
</gene>
<evidence type="ECO:0000256" key="2">
    <source>
        <dbReference type="ARBA" id="ARBA00010112"/>
    </source>
</evidence>